<feature type="region of interest" description="Disordered" evidence="1">
    <location>
        <begin position="20"/>
        <end position="61"/>
    </location>
</feature>
<dbReference type="RefSeq" id="WP_254667379.1">
    <property type="nucleotide sequence ID" value="NZ_JAVRER010000009.1"/>
</dbReference>
<dbReference type="AlphaFoldDB" id="A0ABD5E4G5"/>
<comment type="caution">
    <text evidence="2">The sequence shown here is derived from an EMBL/GenBank/DDBJ whole genome shotgun (WGS) entry which is preliminary data.</text>
</comment>
<evidence type="ECO:0000256" key="1">
    <source>
        <dbReference type="SAM" id="MobiDB-lite"/>
    </source>
</evidence>
<name>A0ABD5E4G5_9ACTN</name>
<accession>A0ABD5E4G5</accession>
<organism evidence="2 3">
    <name type="scientific">Streptomyces evansiae</name>
    <dbReference type="NCBI Taxonomy" id="3075535"/>
    <lineage>
        <taxon>Bacteria</taxon>
        <taxon>Bacillati</taxon>
        <taxon>Actinomycetota</taxon>
        <taxon>Actinomycetes</taxon>
        <taxon>Kitasatosporales</taxon>
        <taxon>Streptomycetaceae</taxon>
        <taxon>Streptomyces</taxon>
    </lineage>
</organism>
<evidence type="ECO:0000313" key="2">
    <source>
        <dbReference type="EMBL" id="MDT0415502.1"/>
    </source>
</evidence>
<gene>
    <name evidence="2" type="ORF">RM574_08360</name>
</gene>
<protein>
    <submittedName>
        <fullName evidence="2">Uncharacterized protein</fullName>
    </submittedName>
</protein>
<reference evidence="3" key="1">
    <citation type="submission" date="2023-07" db="EMBL/GenBank/DDBJ databases">
        <title>30 novel species of actinomycetes from the DSMZ collection.</title>
        <authorList>
            <person name="Nouioui I."/>
        </authorList>
    </citation>
    <scope>NUCLEOTIDE SEQUENCE [LARGE SCALE GENOMIC DNA]</scope>
    <source>
        <strain evidence="3">DSM 41982</strain>
    </source>
</reference>
<dbReference type="Proteomes" id="UP001183607">
    <property type="component" value="Unassembled WGS sequence"/>
</dbReference>
<sequence>MARWSPHVPEEFEAFMAELNSTVDTHLAEQGTAGPEATPPPARGTGGGGTTRAGQDRSMPG</sequence>
<dbReference type="EMBL" id="JAVRER010000009">
    <property type="protein sequence ID" value="MDT0415502.1"/>
    <property type="molecule type" value="Genomic_DNA"/>
</dbReference>
<evidence type="ECO:0000313" key="3">
    <source>
        <dbReference type="Proteomes" id="UP001183607"/>
    </source>
</evidence>
<proteinExistence type="predicted"/>